<dbReference type="AlphaFoldDB" id="A0A6A6IFZ9"/>
<keyword evidence="2" id="KW-1185">Reference proteome</keyword>
<evidence type="ECO:0000313" key="2">
    <source>
        <dbReference type="Proteomes" id="UP000800094"/>
    </source>
</evidence>
<organism evidence="1 2">
    <name type="scientific">Trematosphaeria pertusa</name>
    <dbReference type="NCBI Taxonomy" id="390896"/>
    <lineage>
        <taxon>Eukaryota</taxon>
        <taxon>Fungi</taxon>
        <taxon>Dikarya</taxon>
        <taxon>Ascomycota</taxon>
        <taxon>Pezizomycotina</taxon>
        <taxon>Dothideomycetes</taxon>
        <taxon>Pleosporomycetidae</taxon>
        <taxon>Pleosporales</taxon>
        <taxon>Massarineae</taxon>
        <taxon>Trematosphaeriaceae</taxon>
        <taxon>Trematosphaeria</taxon>
    </lineage>
</organism>
<accession>A0A6A6IFZ9</accession>
<dbReference type="RefSeq" id="XP_033684365.1">
    <property type="nucleotide sequence ID" value="XM_033821995.1"/>
</dbReference>
<dbReference type="GeneID" id="54575325"/>
<gene>
    <name evidence="1" type="ORF">BU26DRAFT_317236</name>
</gene>
<reference evidence="1" key="1">
    <citation type="journal article" date="2020" name="Stud. Mycol.">
        <title>101 Dothideomycetes genomes: a test case for predicting lifestyles and emergence of pathogens.</title>
        <authorList>
            <person name="Haridas S."/>
            <person name="Albert R."/>
            <person name="Binder M."/>
            <person name="Bloem J."/>
            <person name="Labutti K."/>
            <person name="Salamov A."/>
            <person name="Andreopoulos B."/>
            <person name="Baker S."/>
            <person name="Barry K."/>
            <person name="Bills G."/>
            <person name="Bluhm B."/>
            <person name="Cannon C."/>
            <person name="Castanera R."/>
            <person name="Culley D."/>
            <person name="Daum C."/>
            <person name="Ezra D."/>
            <person name="Gonzalez J."/>
            <person name="Henrissat B."/>
            <person name="Kuo A."/>
            <person name="Liang C."/>
            <person name="Lipzen A."/>
            <person name="Lutzoni F."/>
            <person name="Magnuson J."/>
            <person name="Mondo S."/>
            <person name="Nolan M."/>
            <person name="Ohm R."/>
            <person name="Pangilinan J."/>
            <person name="Park H.-J."/>
            <person name="Ramirez L."/>
            <person name="Alfaro M."/>
            <person name="Sun H."/>
            <person name="Tritt A."/>
            <person name="Yoshinaga Y."/>
            <person name="Zwiers L.-H."/>
            <person name="Turgeon B."/>
            <person name="Goodwin S."/>
            <person name="Spatafora J."/>
            <person name="Crous P."/>
            <person name="Grigoriev I."/>
        </authorList>
    </citation>
    <scope>NUCLEOTIDE SEQUENCE</scope>
    <source>
        <strain evidence="1">CBS 122368</strain>
    </source>
</reference>
<evidence type="ECO:0000313" key="1">
    <source>
        <dbReference type="EMBL" id="KAF2249361.1"/>
    </source>
</evidence>
<proteinExistence type="predicted"/>
<dbReference type="Proteomes" id="UP000800094">
    <property type="component" value="Unassembled WGS sequence"/>
</dbReference>
<name>A0A6A6IFZ9_9PLEO</name>
<dbReference type="EMBL" id="ML987195">
    <property type="protein sequence ID" value="KAF2249361.1"/>
    <property type="molecule type" value="Genomic_DNA"/>
</dbReference>
<protein>
    <submittedName>
        <fullName evidence="1">Uncharacterized protein</fullName>
    </submittedName>
</protein>
<dbReference type="PROSITE" id="PS51257">
    <property type="entry name" value="PROKAR_LIPOPROTEIN"/>
    <property type="match status" value="1"/>
</dbReference>
<sequence>MRIGFLPSASIFNISISCHIPSCSIFEYMGPEPVTLLAHVSPASPHYVATITPTSRLKTGNRNAKHEAPASTPKLPFKTRLQHLGPLRCGIPRGRVHAHGFAYGCRTKPARARRKRERGLCCGSAEVTVVTLPGPYRSRSVRREGRHIGGYVV</sequence>